<evidence type="ECO:0008006" key="7">
    <source>
        <dbReference type="Google" id="ProtNLM"/>
    </source>
</evidence>
<feature type="transmembrane region" description="Helical" evidence="4">
    <location>
        <begin position="20"/>
        <end position="42"/>
    </location>
</feature>
<keyword evidence="4" id="KW-1133">Transmembrane helix</keyword>
<evidence type="ECO:0000313" key="6">
    <source>
        <dbReference type="Proteomes" id="UP000693672"/>
    </source>
</evidence>
<organism evidence="5 6">
    <name type="scientific">Paenibacillus solanacearum</name>
    <dbReference type="NCBI Taxonomy" id="2048548"/>
    <lineage>
        <taxon>Bacteria</taxon>
        <taxon>Bacillati</taxon>
        <taxon>Bacillota</taxon>
        <taxon>Bacilli</taxon>
        <taxon>Bacillales</taxon>
        <taxon>Paenibacillaceae</taxon>
        <taxon>Paenibacillus</taxon>
    </lineage>
</organism>
<feature type="compositionally biased region" description="Polar residues" evidence="3">
    <location>
        <begin position="79"/>
        <end position="90"/>
    </location>
</feature>
<dbReference type="GO" id="GO:0030420">
    <property type="term" value="P:establishment of competence for transformation"/>
    <property type="evidence" value="ECO:0007669"/>
    <property type="project" value="UniProtKB-KW"/>
</dbReference>
<feature type="region of interest" description="Disordered" evidence="3">
    <location>
        <begin position="68"/>
        <end position="90"/>
    </location>
</feature>
<gene>
    <name evidence="5" type="ORF">PAESOLCIP111_05917</name>
</gene>
<keyword evidence="2" id="KW-0178">Competence</keyword>
<dbReference type="EMBL" id="CAJVAS010000049">
    <property type="protein sequence ID" value="CAG7649646.1"/>
    <property type="molecule type" value="Genomic_DNA"/>
</dbReference>
<proteinExistence type="predicted"/>
<comment type="subcellular location">
    <subcellularLocation>
        <location evidence="1">Cell surface</location>
    </subcellularLocation>
</comment>
<keyword evidence="6" id="KW-1185">Reference proteome</keyword>
<dbReference type="NCBIfam" id="TIGR02532">
    <property type="entry name" value="IV_pilin_GFxxxE"/>
    <property type="match status" value="1"/>
</dbReference>
<keyword evidence="4" id="KW-0472">Membrane</keyword>
<sequence>MLGKKMKLLKNQKGLTLVELLAVIVILGVIAAIAIPSIGGVIKSSKLNADTESESLLRETAIRYLTDMDPDGNGKKSDGTTGVTGLTFASTGDSTLKVDSLVSEGYLRAIPRKQSADTPTNFNEVTVKYEAGKGWDAKSVSTAAVTSP</sequence>
<dbReference type="Proteomes" id="UP000693672">
    <property type="component" value="Unassembled WGS sequence"/>
</dbReference>
<dbReference type="RefSeq" id="WP_246627704.1">
    <property type="nucleotide sequence ID" value="NZ_CAJVAS010000049.1"/>
</dbReference>
<accession>A0A916K6Y8</accession>
<protein>
    <recommendedName>
        <fullName evidence="7">Prepilin-type N-terminal cleavage/methylation domain-containing protein</fullName>
    </recommendedName>
</protein>
<evidence type="ECO:0000256" key="2">
    <source>
        <dbReference type="ARBA" id="ARBA00023287"/>
    </source>
</evidence>
<dbReference type="PROSITE" id="PS00409">
    <property type="entry name" value="PROKAR_NTER_METHYL"/>
    <property type="match status" value="1"/>
</dbReference>
<keyword evidence="4" id="KW-0812">Transmembrane</keyword>
<name>A0A916K6Y8_9BACL</name>
<dbReference type="GO" id="GO:0009986">
    <property type="term" value="C:cell surface"/>
    <property type="evidence" value="ECO:0007669"/>
    <property type="project" value="UniProtKB-SubCell"/>
</dbReference>
<evidence type="ECO:0000256" key="4">
    <source>
        <dbReference type="SAM" id="Phobius"/>
    </source>
</evidence>
<comment type="caution">
    <text evidence="5">The sequence shown here is derived from an EMBL/GenBank/DDBJ whole genome shotgun (WGS) entry which is preliminary data.</text>
</comment>
<reference evidence="5" key="1">
    <citation type="submission" date="2021-06" db="EMBL/GenBank/DDBJ databases">
        <authorList>
            <person name="Criscuolo A."/>
        </authorList>
    </citation>
    <scope>NUCLEOTIDE SEQUENCE</scope>
    <source>
        <strain evidence="5">CIP111600</strain>
    </source>
</reference>
<dbReference type="Pfam" id="PF07963">
    <property type="entry name" value="N_methyl"/>
    <property type="match status" value="1"/>
</dbReference>
<evidence type="ECO:0000313" key="5">
    <source>
        <dbReference type="EMBL" id="CAG7649646.1"/>
    </source>
</evidence>
<evidence type="ECO:0000256" key="3">
    <source>
        <dbReference type="SAM" id="MobiDB-lite"/>
    </source>
</evidence>
<evidence type="ECO:0000256" key="1">
    <source>
        <dbReference type="ARBA" id="ARBA00004241"/>
    </source>
</evidence>
<dbReference type="AlphaFoldDB" id="A0A916K6Y8"/>
<dbReference type="InterPro" id="IPR012902">
    <property type="entry name" value="N_methyl_site"/>
</dbReference>